<comment type="caution">
    <text evidence="2">The sequence shown here is derived from an EMBL/GenBank/DDBJ whole genome shotgun (WGS) entry which is preliminary data.</text>
</comment>
<keyword evidence="1" id="KW-0732">Signal</keyword>
<dbReference type="RefSeq" id="XP_040717589.1">
    <property type="nucleotide sequence ID" value="XM_040858117.1"/>
</dbReference>
<protein>
    <submittedName>
        <fullName evidence="2">Uncharacterized protein</fullName>
    </submittedName>
</protein>
<evidence type="ECO:0000313" key="2">
    <source>
        <dbReference type="EMBL" id="ORY66965.1"/>
    </source>
</evidence>
<dbReference type="GeneID" id="63774329"/>
<dbReference type="OrthoDB" id="3781271at2759"/>
<organism evidence="2 3">
    <name type="scientific">Pseudomassariella vexata</name>
    <dbReference type="NCBI Taxonomy" id="1141098"/>
    <lineage>
        <taxon>Eukaryota</taxon>
        <taxon>Fungi</taxon>
        <taxon>Dikarya</taxon>
        <taxon>Ascomycota</taxon>
        <taxon>Pezizomycotina</taxon>
        <taxon>Sordariomycetes</taxon>
        <taxon>Xylariomycetidae</taxon>
        <taxon>Amphisphaeriales</taxon>
        <taxon>Pseudomassariaceae</taxon>
        <taxon>Pseudomassariella</taxon>
    </lineage>
</organism>
<sequence>MSSISSFLFALAALVVQATGFPAPDPELVVRSPAAVSCAPIPSAGTYPTWQQLPLQTTLPDPFLPLSQTTTDSGNSAADIMSGNAAGRITSPDDWYQCRQPEILQLLQEYQYGYYPDHAQETVKATRSGNNVDIEVTAGGKTGKFRATLSLPSRS</sequence>
<proteinExistence type="predicted"/>
<evidence type="ECO:0000256" key="1">
    <source>
        <dbReference type="SAM" id="SignalP"/>
    </source>
</evidence>
<feature type="signal peptide" evidence="1">
    <location>
        <begin position="1"/>
        <end position="20"/>
    </location>
</feature>
<name>A0A1Y2E7Y9_9PEZI</name>
<feature type="non-terminal residue" evidence="2">
    <location>
        <position position="155"/>
    </location>
</feature>
<dbReference type="InParanoid" id="A0A1Y2E7Y9"/>
<evidence type="ECO:0000313" key="3">
    <source>
        <dbReference type="Proteomes" id="UP000193689"/>
    </source>
</evidence>
<accession>A0A1Y2E7Y9</accession>
<gene>
    <name evidence="2" type="ORF">BCR38DRAFT_406988</name>
</gene>
<keyword evidence="3" id="KW-1185">Reference proteome</keyword>
<dbReference type="Gene3D" id="3.40.50.1820">
    <property type="entry name" value="alpha/beta hydrolase"/>
    <property type="match status" value="1"/>
</dbReference>
<dbReference type="EMBL" id="MCFJ01000004">
    <property type="protein sequence ID" value="ORY66965.1"/>
    <property type="molecule type" value="Genomic_DNA"/>
</dbReference>
<feature type="chain" id="PRO_5012643830" evidence="1">
    <location>
        <begin position="21"/>
        <end position="155"/>
    </location>
</feature>
<dbReference type="Proteomes" id="UP000193689">
    <property type="component" value="Unassembled WGS sequence"/>
</dbReference>
<dbReference type="STRING" id="1141098.A0A1Y2E7Y9"/>
<reference evidence="2 3" key="1">
    <citation type="submission" date="2016-07" db="EMBL/GenBank/DDBJ databases">
        <title>Pervasive Adenine N6-methylation of Active Genes in Fungi.</title>
        <authorList>
            <consortium name="DOE Joint Genome Institute"/>
            <person name="Mondo S.J."/>
            <person name="Dannebaum R.O."/>
            <person name="Kuo R.C."/>
            <person name="Labutti K."/>
            <person name="Haridas S."/>
            <person name="Kuo A."/>
            <person name="Salamov A."/>
            <person name="Ahrendt S.R."/>
            <person name="Lipzen A."/>
            <person name="Sullivan W."/>
            <person name="Andreopoulos W.B."/>
            <person name="Clum A."/>
            <person name="Lindquist E."/>
            <person name="Daum C."/>
            <person name="Ramamoorthy G.K."/>
            <person name="Gryganskyi A."/>
            <person name="Culley D."/>
            <person name="Magnuson J.K."/>
            <person name="James T.Y."/>
            <person name="O'Malley M.A."/>
            <person name="Stajich J.E."/>
            <person name="Spatafora J.W."/>
            <person name="Visel A."/>
            <person name="Grigoriev I.V."/>
        </authorList>
    </citation>
    <scope>NUCLEOTIDE SEQUENCE [LARGE SCALE GENOMIC DNA]</scope>
    <source>
        <strain evidence="2 3">CBS 129021</strain>
    </source>
</reference>
<dbReference type="InterPro" id="IPR029058">
    <property type="entry name" value="AB_hydrolase_fold"/>
</dbReference>
<dbReference type="AlphaFoldDB" id="A0A1Y2E7Y9"/>